<dbReference type="Proteomes" id="UP000887580">
    <property type="component" value="Unplaced"/>
</dbReference>
<evidence type="ECO:0000313" key="1">
    <source>
        <dbReference type="Proteomes" id="UP000887580"/>
    </source>
</evidence>
<accession>A0AC35GUR9</accession>
<proteinExistence type="predicted"/>
<name>A0AC35GUR9_9BILA</name>
<protein>
    <submittedName>
        <fullName evidence="2">Uncharacterized protein</fullName>
    </submittedName>
</protein>
<dbReference type="WBParaSite" id="PS1159_v2.g8729.t1">
    <property type="protein sequence ID" value="PS1159_v2.g8729.t1"/>
    <property type="gene ID" value="PS1159_v2.g8729"/>
</dbReference>
<sequence>MLNPEITPASITQFLRMIETVSYEPDSFGSVARASRIVLWTLMLLYEAIIKPAQFVYVASDGREYQMMGMSLLKLLNVATVIAYSIIKGLGSDLKLLNFVSY</sequence>
<evidence type="ECO:0000313" key="2">
    <source>
        <dbReference type="WBParaSite" id="PS1159_v2.g8729.t1"/>
    </source>
</evidence>
<organism evidence="1 2">
    <name type="scientific">Panagrolaimus sp. PS1159</name>
    <dbReference type="NCBI Taxonomy" id="55785"/>
    <lineage>
        <taxon>Eukaryota</taxon>
        <taxon>Metazoa</taxon>
        <taxon>Ecdysozoa</taxon>
        <taxon>Nematoda</taxon>
        <taxon>Chromadorea</taxon>
        <taxon>Rhabditida</taxon>
        <taxon>Tylenchina</taxon>
        <taxon>Panagrolaimomorpha</taxon>
        <taxon>Panagrolaimoidea</taxon>
        <taxon>Panagrolaimidae</taxon>
        <taxon>Panagrolaimus</taxon>
    </lineage>
</organism>
<reference evidence="2" key="1">
    <citation type="submission" date="2022-11" db="UniProtKB">
        <authorList>
            <consortium name="WormBaseParasite"/>
        </authorList>
    </citation>
    <scope>IDENTIFICATION</scope>
</reference>